<keyword evidence="4" id="KW-0328">Glycosyltransferase</keyword>
<evidence type="ECO:0000313" key="5">
    <source>
        <dbReference type="Proteomes" id="UP001160499"/>
    </source>
</evidence>
<protein>
    <submittedName>
        <fullName evidence="4">Vancomycin aglycone glucosyltransferase</fullName>
        <ecNumber evidence="4">2.4.1.310</ecNumber>
    </submittedName>
</protein>
<evidence type="ECO:0000259" key="2">
    <source>
        <dbReference type="Pfam" id="PF03033"/>
    </source>
</evidence>
<dbReference type="EMBL" id="JARXVH010000002">
    <property type="protein sequence ID" value="MDH6214264.1"/>
    <property type="molecule type" value="Genomic_DNA"/>
</dbReference>
<keyword evidence="5" id="KW-1185">Reference proteome</keyword>
<dbReference type="InterPro" id="IPR004276">
    <property type="entry name" value="GlycoTrans_28_N"/>
</dbReference>
<dbReference type="InterPro" id="IPR050426">
    <property type="entry name" value="Glycosyltransferase_28"/>
</dbReference>
<evidence type="ECO:0000259" key="3">
    <source>
        <dbReference type="Pfam" id="PF06722"/>
    </source>
</evidence>
<dbReference type="InterPro" id="IPR002213">
    <property type="entry name" value="UDP_glucos_trans"/>
</dbReference>
<dbReference type="Pfam" id="PF03033">
    <property type="entry name" value="Glyco_transf_28"/>
    <property type="match status" value="1"/>
</dbReference>
<evidence type="ECO:0000313" key="4">
    <source>
        <dbReference type="EMBL" id="MDH6214264.1"/>
    </source>
</evidence>
<name>A0ABT6LEQ2_9ACTN</name>
<dbReference type="Proteomes" id="UP001160499">
    <property type="component" value="Unassembled WGS sequence"/>
</dbReference>
<feature type="domain" description="Erythromycin biosynthesis protein CIII-like C-terminal" evidence="3">
    <location>
        <begin position="298"/>
        <end position="377"/>
    </location>
</feature>
<reference evidence="4 5" key="1">
    <citation type="submission" date="2023-04" db="EMBL/GenBank/DDBJ databases">
        <title>Forest soil microbial communities from Buena Vista Peninsula, Colon Province, Panama.</title>
        <authorList>
            <person name="Bouskill N."/>
        </authorList>
    </citation>
    <scope>NUCLEOTIDE SEQUENCE [LARGE SCALE GENOMIC DNA]</scope>
    <source>
        <strain evidence="4 5">GGS1</strain>
    </source>
</reference>
<gene>
    <name evidence="4" type="ORF">M2283_001547</name>
</gene>
<dbReference type="CDD" id="cd03784">
    <property type="entry name" value="GT1_Gtf-like"/>
    <property type="match status" value="1"/>
</dbReference>
<dbReference type="EC" id="2.4.1.310" evidence="4"/>
<dbReference type="RefSeq" id="WP_280875317.1">
    <property type="nucleotide sequence ID" value="NZ_JARXVH010000002.1"/>
</dbReference>
<dbReference type="PANTHER" id="PTHR48050">
    <property type="entry name" value="STEROL 3-BETA-GLUCOSYLTRANSFERASE"/>
    <property type="match status" value="1"/>
</dbReference>
<evidence type="ECO:0000256" key="1">
    <source>
        <dbReference type="ARBA" id="ARBA00022679"/>
    </source>
</evidence>
<sequence>MRVLLSTYGTRGDVEPLVALAVRLQELGVEVRMCAPPDEEFAQRLAGLGMQLVPVGPPVRELMRGATLPSAAELSRYRTEMVDTQFDVFPGAADGCDALVAAGLAQIAARSVAEAAGIHYVYASYSAVNLPSPYHAPPPRPGWPEPDATDNLTLWDLDAENVNAQFAEPLNGHRAAIGLRPVDNVRDHVYTDQPWLAADPVLGAWRETPGLDVIQTGAWGLPDERPLPAELLTFLDAGTPPVYVGFGSMRPAPDIARRAVEAIRAQGHRVLVSRGWADLDLVDGRDDCFAIGEVNHQRLFGRVAAVVHHGGAGTTLTAARAGAPQVVVPLQLADNPYWAGRVADLDIGAALDAPTLTTESLNVAFKTALSPETRARAKALGAKLRTDGAAVAANRLLDDLVRKR</sequence>
<accession>A0ABT6LEQ2</accession>
<dbReference type="SUPFAM" id="SSF53756">
    <property type="entry name" value="UDP-Glycosyltransferase/glycogen phosphorylase"/>
    <property type="match status" value="1"/>
</dbReference>
<dbReference type="InterPro" id="IPR010610">
    <property type="entry name" value="EryCIII-like_C"/>
</dbReference>
<proteinExistence type="predicted"/>
<dbReference type="PANTHER" id="PTHR48050:SF13">
    <property type="entry name" value="STEROL 3-BETA-GLUCOSYLTRANSFERASE UGT80A2"/>
    <property type="match status" value="1"/>
</dbReference>
<comment type="caution">
    <text evidence="4">The sequence shown here is derived from an EMBL/GenBank/DDBJ whole genome shotgun (WGS) entry which is preliminary data.</text>
</comment>
<dbReference type="Gene3D" id="3.40.50.2000">
    <property type="entry name" value="Glycogen Phosphorylase B"/>
    <property type="match status" value="2"/>
</dbReference>
<organism evidence="4 5">
    <name type="scientific">Streptomyces pseudovenezuelae</name>
    <dbReference type="NCBI Taxonomy" id="67350"/>
    <lineage>
        <taxon>Bacteria</taxon>
        <taxon>Bacillati</taxon>
        <taxon>Actinomycetota</taxon>
        <taxon>Actinomycetes</taxon>
        <taxon>Kitasatosporales</taxon>
        <taxon>Streptomycetaceae</taxon>
        <taxon>Streptomyces</taxon>
        <taxon>Streptomyces aurantiacus group</taxon>
    </lineage>
</organism>
<keyword evidence="1 4" id="KW-0808">Transferase</keyword>
<dbReference type="GO" id="GO:0016757">
    <property type="term" value="F:glycosyltransferase activity"/>
    <property type="evidence" value="ECO:0007669"/>
    <property type="project" value="UniProtKB-KW"/>
</dbReference>
<feature type="domain" description="Glycosyltransferase family 28 N-terminal" evidence="2">
    <location>
        <begin position="3"/>
        <end position="126"/>
    </location>
</feature>
<dbReference type="Pfam" id="PF06722">
    <property type="entry name" value="EryCIII-like_C"/>
    <property type="match status" value="1"/>
</dbReference>